<reference evidence="2 3" key="1">
    <citation type="journal article" date="2015" name="Fungal Genet. Biol.">
        <title>Evolution of novel wood decay mechanisms in Agaricales revealed by the genome sequences of Fistulina hepatica and Cylindrobasidium torrendii.</title>
        <authorList>
            <person name="Floudas D."/>
            <person name="Held B.W."/>
            <person name="Riley R."/>
            <person name="Nagy L.G."/>
            <person name="Koehler G."/>
            <person name="Ransdell A.S."/>
            <person name="Younus H."/>
            <person name="Chow J."/>
            <person name="Chiniquy J."/>
            <person name="Lipzen A."/>
            <person name="Tritt A."/>
            <person name="Sun H."/>
            <person name="Haridas S."/>
            <person name="LaButti K."/>
            <person name="Ohm R.A."/>
            <person name="Kues U."/>
            <person name="Blanchette R.A."/>
            <person name="Grigoriev I.V."/>
            <person name="Minto R.E."/>
            <person name="Hibbett D.S."/>
        </authorList>
    </citation>
    <scope>NUCLEOTIDE SEQUENCE [LARGE SCALE GENOMIC DNA]</scope>
    <source>
        <strain evidence="2 3">FP15055 ss-10</strain>
    </source>
</reference>
<name>A0A0D7B066_9AGAR</name>
<dbReference type="AlphaFoldDB" id="A0A0D7B066"/>
<feature type="region of interest" description="Disordered" evidence="1">
    <location>
        <begin position="1"/>
        <end position="103"/>
    </location>
</feature>
<protein>
    <recommendedName>
        <fullName evidence="4">DNA polymerase delta subunit 4</fullName>
    </recommendedName>
</protein>
<dbReference type="Proteomes" id="UP000054007">
    <property type="component" value="Unassembled WGS sequence"/>
</dbReference>
<gene>
    <name evidence="2" type="ORF">CYLTODRAFT_493578</name>
</gene>
<dbReference type="PANTHER" id="PTHR14303:SF0">
    <property type="entry name" value="DNA POLYMERASE DELTA SUBUNIT 4"/>
    <property type="match status" value="1"/>
</dbReference>
<keyword evidence="3" id="KW-1185">Reference proteome</keyword>
<dbReference type="GO" id="GO:0000731">
    <property type="term" value="P:DNA synthesis involved in DNA repair"/>
    <property type="evidence" value="ECO:0007669"/>
    <property type="project" value="InterPro"/>
</dbReference>
<evidence type="ECO:0000313" key="2">
    <source>
        <dbReference type="EMBL" id="KIY63857.1"/>
    </source>
</evidence>
<dbReference type="GO" id="GO:0043625">
    <property type="term" value="C:delta DNA polymerase complex"/>
    <property type="evidence" value="ECO:0007669"/>
    <property type="project" value="TreeGrafter"/>
</dbReference>
<sequence length="182" mass="20389">MPKATKSKSSLSQSSLSFSNSKRTGSAKSAGKKSPAVRRPDIENPVEENYNADVIDVDSDSDYATPRKGKAKALPKPTSDTEPEETPQAAPIRKGRGKKEIPLAPPTKFPIHTEHEQPEHQILRVFDLTYKYGPCIGMSRLDRWKRADAMGLNPPREVYDILTTQLGDDYQQDVFFKFNKLI</sequence>
<evidence type="ECO:0008006" key="4">
    <source>
        <dbReference type="Google" id="ProtNLM"/>
    </source>
</evidence>
<proteinExistence type="predicted"/>
<dbReference type="GO" id="GO:0003887">
    <property type="term" value="F:DNA-directed DNA polymerase activity"/>
    <property type="evidence" value="ECO:0007669"/>
    <property type="project" value="TreeGrafter"/>
</dbReference>
<dbReference type="OrthoDB" id="337486at2759"/>
<dbReference type="PANTHER" id="PTHR14303">
    <property type="entry name" value="DNA POLYMERASE DELTA SUBUNIT 4"/>
    <property type="match status" value="1"/>
</dbReference>
<evidence type="ECO:0000256" key="1">
    <source>
        <dbReference type="SAM" id="MobiDB-lite"/>
    </source>
</evidence>
<evidence type="ECO:0000313" key="3">
    <source>
        <dbReference type="Proteomes" id="UP000054007"/>
    </source>
</evidence>
<accession>A0A0D7B066</accession>
<dbReference type="STRING" id="1314674.A0A0D7B066"/>
<dbReference type="InterPro" id="IPR007218">
    <property type="entry name" value="DNA_pol_delta_4"/>
</dbReference>
<dbReference type="GO" id="GO:0006261">
    <property type="term" value="P:DNA-templated DNA replication"/>
    <property type="evidence" value="ECO:0007669"/>
    <property type="project" value="TreeGrafter"/>
</dbReference>
<organism evidence="2 3">
    <name type="scientific">Cylindrobasidium torrendii FP15055 ss-10</name>
    <dbReference type="NCBI Taxonomy" id="1314674"/>
    <lineage>
        <taxon>Eukaryota</taxon>
        <taxon>Fungi</taxon>
        <taxon>Dikarya</taxon>
        <taxon>Basidiomycota</taxon>
        <taxon>Agaricomycotina</taxon>
        <taxon>Agaricomycetes</taxon>
        <taxon>Agaricomycetidae</taxon>
        <taxon>Agaricales</taxon>
        <taxon>Marasmiineae</taxon>
        <taxon>Physalacriaceae</taxon>
        <taxon>Cylindrobasidium</taxon>
    </lineage>
</organism>
<dbReference type="Pfam" id="PF04081">
    <property type="entry name" value="DNA_pol_delta_4"/>
    <property type="match status" value="1"/>
</dbReference>
<feature type="compositionally biased region" description="Low complexity" evidence="1">
    <location>
        <begin position="7"/>
        <end position="22"/>
    </location>
</feature>
<dbReference type="EMBL" id="KN880668">
    <property type="protein sequence ID" value="KIY63857.1"/>
    <property type="molecule type" value="Genomic_DNA"/>
</dbReference>